<dbReference type="SUPFAM" id="SSF50129">
    <property type="entry name" value="GroES-like"/>
    <property type="match status" value="1"/>
</dbReference>
<dbReference type="InterPro" id="IPR036291">
    <property type="entry name" value="NAD(P)-bd_dom_sf"/>
</dbReference>
<feature type="region of interest" description="Disordered" evidence="1">
    <location>
        <begin position="1"/>
        <end position="24"/>
    </location>
</feature>
<dbReference type="EC" id="1.6.5.5" evidence="3"/>
<dbReference type="Gene3D" id="3.90.180.10">
    <property type="entry name" value="Medium-chain alcohol dehydrogenases, catalytic domain"/>
    <property type="match status" value="1"/>
</dbReference>
<dbReference type="Pfam" id="PF08240">
    <property type="entry name" value="ADH_N"/>
    <property type="match status" value="1"/>
</dbReference>
<evidence type="ECO:0000259" key="2">
    <source>
        <dbReference type="SMART" id="SM00829"/>
    </source>
</evidence>
<keyword evidence="4" id="KW-1185">Reference proteome</keyword>
<dbReference type="RefSeq" id="WP_183655792.1">
    <property type="nucleotide sequence ID" value="NZ_JACHWU010000003.1"/>
</dbReference>
<organism evidence="3 4">
    <name type="scientific">Prauserella isguenensis</name>
    <dbReference type="NCBI Taxonomy" id="1470180"/>
    <lineage>
        <taxon>Bacteria</taxon>
        <taxon>Bacillati</taxon>
        <taxon>Actinomycetota</taxon>
        <taxon>Actinomycetes</taxon>
        <taxon>Pseudonocardiales</taxon>
        <taxon>Pseudonocardiaceae</taxon>
        <taxon>Prauserella</taxon>
    </lineage>
</organism>
<dbReference type="GO" id="GO:0003960">
    <property type="term" value="F:quinone reductase (NADPH) activity"/>
    <property type="evidence" value="ECO:0007669"/>
    <property type="project" value="UniProtKB-EC"/>
</dbReference>
<dbReference type="Gene3D" id="3.40.50.720">
    <property type="entry name" value="NAD(P)-binding Rossmann-like Domain"/>
    <property type="match status" value="1"/>
</dbReference>
<dbReference type="SUPFAM" id="SSF51735">
    <property type="entry name" value="NAD(P)-binding Rossmann-fold domains"/>
    <property type="match status" value="1"/>
</dbReference>
<accession>A0A839S3C1</accession>
<dbReference type="Proteomes" id="UP000550714">
    <property type="component" value="Unassembled WGS sequence"/>
</dbReference>
<dbReference type="PANTHER" id="PTHR43677:SF4">
    <property type="entry name" value="QUINONE OXIDOREDUCTASE-LIKE PROTEIN 2"/>
    <property type="match status" value="1"/>
</dbReference>
<proteinExistence type="predicted"/>
<dbReference type="InterPro" id="IPR013149">
    <property type="entry name" value="ADH-like_C"/>
</dbReference>
<keyword evidence="3" id="KW-0560">Oxidoreductase</keyword>
<dbReference type="InterPro" id="IPR013154">
    <property type="entry name" value="ADH-like_N"/>
</dbReference>
<feature type="domain" description="Enoyl reductase (ER)" evidence="2">
    <location>
        <begin position="10"/>
        <end position="315"/>
    </location>
</feature>
<dbReference type="InterPro" id="IPR051397">
    <property type="entry name" value="Zn-ADH-like_protein"/>
</dbReference>
<reference evidence="3 4" key="1">
    <citation type="submission" date="2020-08" db="EMBL/GenBank/DDBJ databases">
        <title>Genomic Encyclopedia of Type Strains, Phase III (KMG-III): the genomes of soil and plant-associated and newly described type strains.</title>
        <authorList>
            <person name="Whitman W."/>
        </authorList>
    </citation>
    <scope>NUCLEOTIDE SEQUENCE [LARGE SCALE GENOMIC DNA]</scope>
    <source>
        <strain evidence="3 4">CECT 8577</strain>
    </source>
</reference>
<sequence>MRAVWWTKPGGPEVLRPGEAASPEPRRGEVLIDVEYAGVTFVETQLRAGRGPFAWEPPLIPGNGVGGVVARTGDGVDPALVGTRVVSGLSGSGGYAEQAVAAADRILPVPDGLAMTDAVAVLADGRTAMLLHRAAAPRPRQRVLVEAAAGGVGGLLVQLAVKEGAVVIAAAGGERKGRLAREAGASHAVDYGDPRWADAVRDAVGEVDVVYDGVGGDIGRAAFGLLASGGRMVVHGMASGAMTDVSPEEAEARGVVVTGGLDATPETLHACARDALAEVTAGRLRPRIGAVHALERAADAHAAIDARSTAGKTLLAVNRPT</sequence>
<dbReference type="InterPro" id="IPR020843">
    <property type="entry name" value="ER"/>
</dbReference>
<evidence type="ECO:0000313" key="3">
    <source>
        <dbReference type="EMBL" id="MBB3052235.1"/>
    </source>
</evidence>
<protein>
    <submittedName>
        <fullName evidence="3">NADPH2:quinone reductase</fullName>
        <ecNumber evidence="3">1.6.5.5</ecNumber>
    </submittedName>
</protein>
<gene>
    <name evidence="3" type="ORF">FHS23_003264</name>
</gene>
<comment type="caution">
    <text evidence="3">The sequence shown here is derived from an EMBL/GenBank/DDBJ whole genome shotgun (WGS) entry which is preliminary data.</text>
</comment>
<dbReference type="InterPro" id="IPR011032">
    <property type="entry name" value="GroES-like_sf"/>
</dbReference>
<evidence type="ECO:0000313" key="4">
    <source>
        <dbReference type="Proteomes" id="UP000550714"/>
    </source>
</evidence>
<dbReference type="AlphaFoldDB" id="A0A839S3C1"/>
<evidence type="ECO:0000256" key="1">
    <source>
        <dbReference type="SAM" id="MobiDB-lite"/>
    </source>
</evidence>
<name>A0A839S3C1_9PSEU</name>
<dbReference type="PANTHER" id="PTHR43677">
    <property type="entry name" value="SHORT-CHAIN DEHYDROGENASE/REDUCTASE"/>
    <property type="match status" value="1"/>
</dbReference>
<dbReference type="Pfam" id="PF00107">
    <property type="entry name" value="ADH_zinc_N"/>
    <property type="match status" value="1"/>
</dbReference>
<dbReference type="SMART" id="SM00829">
    <property type="entry name" value="PKS_ER"/>
    <property type="match status" value="1"/>
</dbReference>
<dbReference type="EMBL" id="JACHWU010000003">
    <property type="protein sequence ID" value="MBB3052235.1"/>
    <property type="molecule type" value="Genomic_DNA"/>
</dbReference>